<dbReference type="OrthoDB" id="2989538at2"/>
<evidence type="ECO:0000313" key="1">
    <source>
        <dbReference type="EMBL" id="RAL25705.1"/>
    </source>
</evidence>
<accession>A0A364K5X0</accession>
<gene>
    <name evidence="1" type="ORF">DL897_06415</name>
</gene>
<reference evidence="1 2" key="1">
    <citation type="submission" date="2018-06" db="EMBL/GenBank/DDBJ databases">
        <title>Thermoflavimicrobium daqus sp. nov., a thermophilic microbe isolated from Moutai-flavour Daqu.</title>
        <authorList>
            <person name="Wang X."/>
            <person name="Zhou H."/>
        </authorList>
    </citation>
    <scope>NUCLEOTIDE SEQUENCE [LARGE SCALE GENOMIC DNA]</scope>
    <source>
        <strain evidence="1 2">FBKL4.011</strain>
    </source>
</reference>
<protein>
    <submittedName>
        <fullName evidence="1">Uncharacterized protein</fullName>
    </submittedName>
</protein>
<proteinExistence type="predicted"/>
<dbReference type="EMBL" id="QJKK01000003">
    <property type="protein sequence ID" value="RAL25705.1"/>
    <property type="molecule type" value="Genomic_DNA"/>
</dbReference>
<dbReference type="Proteomes" id="UP000251213">
    <property type="component" value="Unassembled WGS sequence"/>
</dbReference>
<organism evidence="1 2">
    <name type="scientific">Thermoflavimicrobium daqui</name>
    <dbReference type="NCBI Taxonomy" id="2137476"/>
    <lineage>
        <taxon>Bacteria</taxon>
        <taxon>Bacillati</taxon>
        <taxon>Bacillota</taxon>
        <taxon>Bacilli</taxon>
        <taxon>Bacillales</taxon>
        <taxon>Thermoactinomycetaceae</taxon>
        <taxon>Thermoflavimicrobium</taxon>
    </lineage>
</organism>
<name>A0A364K5X0_9BACL</name>
<keyword evidence="2" id="KW-1185">Reference proteome</keyword>
<sequence length="201" mass="24175">MSRISEEEAFLMGIKPALLTTERNERFNELLNYPSFTDFSPVRFDYERKMHFKGWMFFQTNQQRLEVLKQIKEQGIISIKSLEARRLMGLILGYPPKAVDSFIRRLKLKKENLEEHKEKESRVAIMEYCGCGFVCYIEDILECSKWLWQRYPYPELDQLMIKHEEEFNIRFGDFHELNRLVDYLETKIYLKSNGLVHTEVI</sequence>
<dbReference type="AlphaFoldDB" id="A0A364K5X0"/>
<reference evidence="1 2" key="2">
    <citation type="submission" date="2018-06" db="EMBL/GenBank/DDBJ databases">
        <authorList>
            <person name="Zhirakovskaya E."/>
        </authorList>
    </citation>
    <scope>NUCLEOTIDE SEQUENCE [LARGE SCALE GENOMIC DNA]</scope>
    <source>
        <strain evidence="1 2">FBKL4.011</strain>
    </source>
</reference>
<dbReference type="RefSeq" id="WP_113658319.1">
    <property type="nucleotide sequence ID" value="NZ_KZ845665.1"/>
</dbReference>
<evidence type="ECO:0000313" key="2">
    <source>
        <dbReference type="Proteomes" id="UP000251213"/>
    </source>
</evidence>
<comment type="caution">
    <text evidence="1">The sequence shown here is derived from an EMBL/GenBank/DDBJ whole genome shotgun (WGS) entry which is preliminary data.</text>
</comment>